<dbReference type="InterPro" id="IPR039900">
    <property type="entry name" value="Pat1-like"/>
</dbReference>
<feature type="compositionally biased region" description="Basic and acidic residues" evidence="3">
    <location>
        <begin position="351"/>
        <end position="383"/>
    </location>
</feature>
<comment type="caution">
    <text evidence="4">The sequence shown here is derived from an EMBL/GenBank/DDBJ whole genome shotgun (WGS) entry which is preliminary data.</text>
</comment>
<evidence type="ECO:0000313" key="4">
    <source>
        <dbReference type="EMBL" id="KAK9753869.1"/>
    </source>
</evidence>
<proteinExistence type="predicted"/>
<protein>
    <submittedName>
        <fullName evidence="4">Uncharacterized protein</fullName>
    </submittedName>
</protein>
<evidence type="ECO:0000256" key="3">
    <source>
        <dbReference type="SAM" id="MobiDB-lite"/>
    </source>
</evidence>
<reference evidence="4 5" key="1">
    <citation type="journal article" date="2024" name="BMC Genomics">
        <title>De novo assembly and annotation of Popillia japonica's genome with initial clues to its potential as an invasive pest.</title>
        <authorList>
            <person name="Cucini C."/>
            <person name="Boschi S."/>
            <person name="Funari R."/>
            <person name="Cardaioli E."/>
            <person name="Iannotti N."/>
            <person name="Marturano G."/>
            <person name="Paoli F."/>
            <person name="Bruttini M."/>
            <person name="Carapelli A."/>
            <person name="Frati F."/>
            <person name="Nardi F."/>
        </authorList>
    </citation>
    <scope>NUCLEOTIDE SEQUENCE [LARGE SCALE GENOMIC DNA]</scope>
    <source>
        <strain evidence="4">DMR45628</strain>
    </source>
</reference>
<dbReference type="GO" id="GO:0000932">
    <property type="term" value="C:P-body"/>
    <property type="evidence" value="ECO:0007669"/>
    <property type="project" value="UniProtKB-SubCell"/>
</dbReference>
<comment type="subcellular location">
    <subcellularLocation>
        <location evidence="1">Cytoplasm</location>
        <location evidence="1">P-body</location>
    </subcellularLocation>
</comment>
<dbReference type="GO" id="GO:0033962">
    <property type="term" value="P:P-body assembly"/>
    <property type="evidence" value="ECO:0007669"/>
    <property type="project" value="TreeGrafter"/>
</dbReference>
<feature type="region of interest" description="Disordered" evidence="3">
    <location>
        <begin position="118"/>
        <end position="146"/>
    </location>
</feature>
<accession>A0AAW1N649</accession>
<dbReference type="Proteomes" id="UP001458880">
    <property type="component" value="Unassembled WGS sequence"/>
</dbReference>
<keyword evidence="5" id="KW-1185">Reference proteome</keyword>
<keyword evidence="2" id="KW-0963">Cytoplasm</keyword>
<dbReference type="GO" id="GO:0003723">
    <property type="term" value="F:RNA binding"/>
    <property type="evidence" value="ECO:0007669"/>
    <property type="project" value="TreeGrafter"/>
</dbReference>
<evidence type="ECO:0000256" key="1">
    <source>
        <dbReference type="ARBA" id="ARBA00004201"/>
    </source>
</evidence>
<organism evidence="4 5">
    <name type="scientific">Popillia japonica</name>
    <name type="common">Japanese beetle</name>
    <dbReference type="NCBI Taxonomy" id="7064"/>
    <lineage>
        <taxon>Eukaryota</taxon>
        <taxon>Metazoa</taxon>
        <taxon>Ecdysozoa</taxon>
        <taxon>Arthropoda</taxon>
        <taxon>Hexapoda</taxon>
        <taxon>Insecta</taxon>
        <taxon>Pterygota</taxon>
        <taxon>Neoptera</taxon>
        <taxon>Endopterygota</taxon>
        <taxon>Coleoptera</taxon>
        <taxon>Polyphaga</taxon>
        <taxon>Scarabaeiformia</taxon>
        <taxon>Scarabaeidae</taxon>
        <taxon>Rutelinae</taxon>
        <taxon>Popillia</taxon>
    </lineage>
</organism>
<name>A0AAW1N649_POPJA</name>
<dbReference type="GO" id="GO:0000290">
    <property type="term" value="P:deadenylation-dependent decapping of nuclear-transcribed mRNA"/>
    <property type="evidence" value="ECO:0007669"/>
    <property type="project" value="InterPro"/>
</dbReference>
<gene>
    <name evidence="4" type="ORF">QE152_g1556</name>
</gene>
<dbReference type="PANTHER" id="PTHR21551:SF0">
    <property type="entry name" value="PROTEIN ASSOCIATED WITH TOPO II RELATED-1, ISOFORM A"/>
    <property type="match status" value="1"/>
</dbReference>
<feature type="region of interest" description="Disordered" evidence="3">
    <location>
        <begin position="351"/>
        <end position="388"/>
    </location>
</feature>
<dbReference type="EMBL" id="JASPKY010000009">
    <property type="protein sequence ID" value="KAK9753869.1"/>
    <property type="molecule type" value="Genomic_DNA"/>
</dbReference>
<feature type="compositionally biased region" description="Polar residues" evidence="3">
    <location>
        <begin position="130"/>
        <end position="146"/>
    </location>
</feature>
<sequence>MADTFFGFDTSINHGDHMLPTDEVDCIETEEEEYDALNDETFGGLEDGSNLDDWERQHEELAEIAESSRHSEQLENSISQLVLDDSEDWVEKTTIQDDDILKYIHLFSYVPKKTASRSFTEVKPQENKTRNSNHVTPIGTQNASNSVPKNICTVEELERGLLNNRISKPQPHVPPQIQHPLFPPPHQPLPRLPPGIHPLNLPPPLRNIPPIPPHLNLPPGLVRMMNPFPGVPGPHNGPHMHPHRMMGHGGVQFPVNHPFNFPPPPRNPNIQNMNHMNRNHMPRNNNINNIKLKPDNAICEPIEIIRDEYAGLMTNREKQWLLNIQLSQLNTGTPYFDDYYYTVFKERKAKNNKENQQHNAHHEKNQRYHRGSRDHYRNNDRQETPNPILPRVYTPLQFENSLGKLQCGSVTAPRKIIDMDVVTLEKDQETVTVSRDTRKTKQLLLELEALYSLILKAEDLSNPTALTNMEKLRELKQKQRLRELEAAPTPEQKQEVLKLLQQESIPVVENPHDYFSKVVNGLMQDEKYSSFLNIRKGKMLLLRILPHLNVESFANQLSELWLKVLLSVPIIGRRDTAGDNLLPRLHPFFKRYIQTCKMADILEIATNITEVVRQENNNRSTPLSHQGKTPLHFIIGNKFGMSSLVTMLVRSEYLISSDNSNEKQQLDWFNFIVSWSDTLSIVVNVATPIEQIPMQIFTKHCNRINQLTQEKKALFELRKCHNQENSSKVFYNRCVTIRVSALKFVSKRGTDSRIHRRCGCIYANWIKMACTGLEGAANLRKIKPITR</sequence>
<dbReference type="AlphaFoldDB" id="A0AAW1N649"/>
<evidence type="ECO:0000313" key="5">
    <source>
        <dbReference type="Proteomes" id="UP001458880"/>
    </source>
</evidence>
<evidence type="ECO:0000256" key="2">
    <source>
        <dbReference type="ARBA" id="ARBA00022490"/>
    </source>
</evidence>
<dbReference type="PANTHER" id="PTHR21551">
    <property type="entry name" value="TOPOISOMERASE II-ASSOCIATED PROTEIN PAT1"/>
    <property type="match status" value="1"/>
</dbReference>